<protein>
    <submittedName>
        <fullName evidence="2">Uncharacterized protein</fullName>
    </submittedName>
</protein>
<organism evidence="2 3">
    <name type="scientific">Trifolium medium</name>
    <dbReference type="NCBI Taxonomy" id="97028"/>
    <lineage>
        <taxon>Eukaryota</taxon>
        <taxon>Viridiplantae</taxon>
        <taxon>Streptophyta</taxon>
        <taxon>Embryophyta</taxon>
        <taxon>Tracheophyta</taxon>
        <taxon>Spermatophyta</taxon>
        <taxon>Magnoliopsida</taxon>
        <taxon>eudicotyledons</taxon>
        <taxon>Gunneridae</taxon>
        <taxon>Pentapetalae</taxon>
        <taxon>rosids</taxon>
        <taxon>fabids</taxon>
        <taxon>Fabales</taxon>
        <taxon>Fabaceae</taxon>
        <taxon>Papilionoideae</taxon>
        <taxon>50 kb inversion clade</taxon>
        <taxon>NPAAA clade</taxon>
        <taxon>Hologalegina</taxon>
        <taxon>IRL clade</taxon>
        <taxon>Trifolieae</taxon>
        <taxon>Trifolium</taxon>
    </lineage>
</organism>
<sequence>MRPHSSPRGHGLPVKKGESYRTLRAALSVSTRASAHGQTRAFLEQGSRK</sequence>
<dbReference type="AlphaFoldDB" id="A0A392V644"/>
<evidence type="ECO:0000256" key="1">
    <source>
        <dbReference type="SAM" id="MobiDB-lite"/>
    </source>
</evidence>
<dbReference type="EMBL" id="LXQA011072964">
    <property type="protein sequence ID" value="MCI83687.1"/>
    <property type="molecule type" value="Genomic_DNA"/>
</dbReference>
<evidence type="ECO:0000313" key="2">
    <source>
        <dbReference type="EMBL" id="MCI83687.1"/>
    </source>
</evidence>
<dbReference type="Proteomes" id="UP000265520">
    <property type="component" value="Unassembled WGS sequence"/>
</dbReference>
<feature type="region of interest" description="Disordered" evidence="1">
    <location>
        <begin position="30"/>
        <end position="49"/>
    </location>
</feature>
<name>A0A392V644_9FABA</name>
<feature type="non-terminal residue" evidence="2">
    <location>
        <position position="49"/>
    </location>
</feature>
<keyword evidence="3" id="KW-1185">Reference proteome</keyword>
<reference evidence="2 3" key="1">
    <citation type="journal article" date="2018" name="Front. Plant Sci.">
        <title>Red Clover (Trifolium pratense) and Zigzag Clover (T. medium) - A Picture of Genomic Similarities and Differences.</title>
        <authorList>
            <person name="Dluhosova J."/>
            <person name="Istvanek J."/>
            <person name="Nedelnik J."/>
            <person name="Repkova J."/>
        </authorList>
    </citation>
    <scope>NUCLEOTIDE SEQUENCE [LARGE SCALE GENOMIC DNA]</scope>
    <source>
        <strain evidence="3">cv. 10/8</strain>
        <tissue evidence="2">Leaf</tissue>
    </source>
</reference>
<evidence type="ECO:0000313" key="3">
    <source>
        <dbReference type="Proteomes" id="UP000265520"/>
    </source>
</evidence>
<comment type="caution">
    <text evidence="2">The sequence shown here is derived from an EMBL/GenBank/DDBJ whole genome shotgun (WGS) entry which is preliminary data.</text>
</comment>
<proteinExistence type="predicted"/>
<accession>A0A392V644</accession>